<proteinExistence type="predicted"/>
<sequence>MEKFHNNITTKIENGEHNFVLHQLKSFADIIRSELINLHFIGNIENLEGHHWEFLKNKKTSAKHNYDSKYGQSWKNMGEVFGIIVGPIGSAYIHTSTKLLYDWKAIQTISAMILCEYLSQNSGPLWKAIRGGGYGYGVYLSVLPDSSIVQLEIDCSNLTSAYKITNETVRSVLSGNLDETLFNGAVSILIKKLLDEQKNSRLAAISSLLGIMRINNPNFIRDLCVYIMKLTRPDVLKNGKEIILNLFDPKKSVTALGIDENKKEEAQILFSKIKFKSLDDLQIKMN</sequence>
<accession>A0A6V7Y0Y5</accession>
<dbReference type="PANTHER" id="PTHR43016">
    <property type="entry name" value="PRESEQUENCE PROTEASE"/>
    <property type="match status" value="1"/>
</dbReference>
<dbReference type="GO" id="GO:0046872">
    <property type="term" value="F:metal ion binding"/>
    <property type="evidence" value="ECO:0007669"/>
    <property type="project" value="InterPro"/>
</dbReference>
<dbReference type="AlphaFoldDB" id="A0A6V7Y0Y5"/>
<name>A0A6V7Y0Y5_MELEN</name>
<protein>
    <submittedName>
        <fullName evidence="1">Uncharacterized protein</fullName>
    </submittedName>
</protein>
<dbReference type="Proteomes" id="UP000580250">
    <property type="component" value="Unassembled WGS sequence"/>
</dbReference>
<evidence type="ECO:0000313" key="1">
    <source>
        <dbReference type="EMBL" id="CAD2205228.1"/>
    </source>
</evidence>
<reference evidence="1 2" key="1">
    <citation type="submission" date="2020-08" db="EMBL/GenBank/DDBJ databases">
        <authorList>
            <person name="Koutsovoulos G."/>
            <person name="Danchin GJ E."/>
        </authorList>
    </citation>
    <scope>NUCLEOTIDE SEQUENCE [LARGE SCALE GENOMIC DNA]</scope>
</reference>
<comment type="caution">
    <text evidence="1">The sequence shown here is derived from an EMBL/GenBank/DDBJ whole genome shotgun (WGS) entry which is preliminary data.</text>
</comment>
<dbReference type="PANTHER" id="PTHR43016:SF16">
    <property type="entry name" value="METALLOPROTEASE, PUTATIVE (AFU_ORTHOLOGUE AFUA_4G07610)-RELATED"/>
    <property type="match status" value="1"/>
</dbReference>
<dbReference type="SUPFAM" id="SSF63411">
    <property type="entry name" value="LuxS/MPP-like metallohydrolase"/>
    <property type="match status" value="1"/>
</dbReference>
<evidence type="ECO:0000313" key="2">
    <source>
        <dbReference type="Proteomes" id="UP000580250"/>
    </source>
</evidence>
<dbReference type="InterPro" id="IPR011249">
    <property type="entry name" value="Metalloenz_LuxS/M16"/>
</dbReference>
<dbReference type="Gene3D" id="3.30.830.10">
    <property type="entry name" value="Metalloenzyme, LuxS/M16 peptidase-like"/>
    <property type="match status" value="1"/>
</dbReference>
<organism evidence="1 2">
    <name type="scientific">Meloidogyne enterolobii</name>
    <name type="common">Root-knot nematode worm</name>
    <name type="synonym">Meloidogyne mayaguensis</name>
    <dbReference type="NCBI Taxonomy" id="390850"/>
    <lineage>
        <taxon>Eukaryota</taxon>
        <taxon>Metazoa</taxon>
        <taxon>Ecdysozoa</taxon>
        <taxon>Nematoda</taxon>
        <taxon>Chromadorea</taxon>
        <taxon>Rhabditida</taxon>
        <taxon>Tylenchina</taxon>
        <taxon>Tylenchomorpha</taxon>
        <taxon>Tylenchoidea</taxon>
        <taxon>Meloidogynidae</taxon>
        <taxon>Meloidogyninae</taxon>
        <taxon>Meloidogyne</taxon>
    </lineage>
</organism>
<dbReference type="EMBL" id="CAJEWN010002775">
    <property type="protein sequence ID" value="CAD2205228.1"/>
    <property type="molecule type" value="Genomic_DNA"/>
</dbReference>
<gene>
    <name evidence="1" type="ORF">MENT_LOCUS59028</name>
</gene>